<evidence type="ECO:0008006" key="4">
    <source>
        <dbReference type="Google" id="ProtNLM"/>
    </source>
</evidence>
<gene>
    <name evidence="2" type="ORF">SAMN02745171_01348</name>
</gene>
<dbReference type="InterPro" id="IPR046070">
    <property type="entry name" value="DUF6029"/>
</dbReference>
<evidence type="ECO:0000256" key="1">
    <source>
        <dbReference type="SAM" id="SignalP"/>
    </source>
</evidence>
<protein>
    <recommendedName>
        <fullName evidence="4">DUF5723 domain-containing protein</fullName>
    </recommendedName>
</protein>
<evidence type="ECO:0000313" key="3">
    <source>
        <dbReference type="Proteomes" id="UP000190121"/>
    </source>
</evidence>
<sequence>MKQQILKWGLAVAAPLFFSSAWANDSIPSTYAHQLSVEKQESFFPRPEKWQPLQASFSVQSDMLFSRTKDDTYNTWRGNNYISATLRNNYLELGTRFEELSAPLPGRSLIEQGRGIPHMYLTAYYGKMAEVTLGDFYDQFGSGTIFRAYEDRNLGIDNAVRGARVAISPYKGITFKALTGQQRYNFDRTFKVFNPDRGFVSGTDLNLSAEEWFSGLRSRNMSLQLGGSFVSKKEGDAEVLVSRDGNNYRLNLPEYVAAYGGRLRFGVGNFVLNGEYSYKLNDPTAENNYIYHPGSVAMLSASYSKSGMSVLLQAKRSENFNFMSQRSLLGMHLHINHLPPFTAQHTYTLAALYPYATQPAGEWAFQGELRYKFGRKTALGGKYGTGIRLNVSHVRGLKKNYLEGVNPSVPTSMYGTDGYTSPFFGMGELYYSDVNVEITKKVSSNYNFTLTYLHQIYNQEVVEGHVENPLQVNPYIYSNIFIYDGTYKFNRKTSLRTELQFLATKHAEGHWIYGLAEFSFLPNWMISLSDQYNMGTTKQHYYMVGATYTQGAHRVMLSYGRTRAGMNCSGGVCRWMPQTKGLYISYTGNF</sequence>
<name>A0A1T4P622_9PORP</name>
<keyword evidence="3" id="KW-1185">Reference proteome</keyword>
<proteinExistence type="predicted"/>
<organism evidence="2 3">
    <name type="scientific">Porphyromonas circumdentaria</name>
    <dbReference type="NCBI Taxonomy" id="29524"/>
    <lineage>
        <taxon>Bacteria</taxon>
        <taxon>Pseudomonadati</taxon>
        <taxon>Bacteroidota</taxon>
        <taxon>Bacteroidia</taxon>
        <taxon>Bacteroidales</taxon>
        <taxon>Porphyromonadaceae</taxon>
        <taxon>Porphyromonas</taxon>
    </lineage>
</organism>
<dbReference type="RefSeq" id="WP_221416036.1">
    <property type="nucleotide sequence ID" value="NZ_FUXE01000014.1"/>
</dbReference>
<dbReference type="Pfam" id="PF19494">
    <property type="entry name" value="DUF6029"/>
    <property type="match status" value="1"/>
</dbReference>
<evidence type="ECO:0000313" key="2">
    <source>
        <dbReference type="EMBL" id="SJZ87030.1"/>
    </source>
</evidence>
<dbReference type="Proteomes" id="UP000190121">
    <property type="component" value="Unassembled WGS sequence"/>
</dbReference>
<dbReference type="AlphaFoldDB" id="A0A1T4P622"/>
<feature type="chain" id="PRO_5012639892" description="DUF5723 domain-containing protein" evidence="1">
    <location>
        <begin position="24"/>
        <end position="590"/>
    </location>
</feature>
<feature type="signal peptide" evidence="1">
    <location>
        <begin position="1"/>
        <end position="23"/>
    </location>
</feature>
<keyword evidence="1" id="KW-0732">Signal</keyword>
<dbReference type="EMBL" id="FUXE01000014">
    <property type="protein sequence ID" value="SJZ87030.1"/>
    <property type="molecule type" value="Genomic_DNA"/>
</dbReference>
<accession>A0A1T4P622</accession>
<dbReference type="STRING" id="29524.SAMN02745171_01348"/>
<reference evidence="3" key="1">
    <citation type="submission" date="2017-02" db="EMBL/GenBank/DDBJ databases">
        <authorList>
            <person name="Varghese N."/>
            <person name="Submissions S."/>
        </authorList>
    </citation>
    <scope>NUCLEOTIDE SEQUENCE [LARGE SCALE GENOMIC DNA]</scope>
    <source>
        <strain evidence="3">ATCC 51356</strain>
    </source>
</reference>